<proteinExistence type="predicted"/>
<dbReference type="PANTHER" id="PTHR24198:SF165">
    <property type="entry name" value="ANKYRIN REPEAT-CONTAINING PROTEIN-RELATED"/>
    <property type="match status" value="1"/>
</dbReference>
<evidence type="ECO:0000313" key="4">
    <source>
        <dbReference type="EMBL" id="CEL97843.1"/>
    </source>
</evidence>
<dbReference type="Pfam" id="PF12796">
    <property type="entry name" value="Ank_2"/>
    <property type="match status" value="1"/>
</dbReference>
<protein>
    <submittedName>
        <fullName evidence="4">Uncharacterized protein</fullName>
    </submittedName>
</protein>
<dbReference type="PROSITE" id="PS50297">
    <property type="entry name" value="ANK_REP_REGION"/>
    <property type="match status" value="1"/>
</dbReference>
<name>A0A0G4ELY3_VITBC</name>
<dbReference type="STRING" id="1169540.A0A0G4ELY3"/>
<organism evidence="4 5">
    <name type="scientific">Vitrella brassicaformis (strain CCMP3155)</name>
    <dbReference type="NCBI Taxonomy" id="1169540"/>
    <lineage>
        <taxon>Eukaryota</taxon>
        <taxon>Sar</taxon>
        <taxon>Alveolata</taxon>
        <taxon>Colpodellida</taxon>
        <taxon>Vitrellaceae</taxon>
        <taxon>Vitrella</taxon>
    </lineage>
</organism>
<evidence type="ECO:0000256" key="2">
    <source>
        <dbReference type="ARBA" id="ARBA00023043"/>
    </source>
</evidence>
<dbReference type="Gene3D" id="1.25.40.20">
    <property type="entry name" value="Ankyrin repeat-containing domain"/>
    <property type="match status" value="2"/>
</dbReference>
<keyword evidence="5" id="KW-1185">Reference proteome</keyword>
<dbReference type="SMART" id="SM00698">
    <property type="entry name" value="MORN"/>
    <property type="match status" value="4"/>
</dbReference>
<evidence type="ECO:0000256" key="3">
    <source>
        <dbReference type="PROSITE-ProRule" id="PRU00023"/>
    </source>
</evidence>
<dbReference type="SUPFAM" id="SSF48403">
    <property type="entry name" value="Ankyrin repeat"/>
    <property type="match status" value="1"/>
</dbReference>
<evidence type="ECO:0000256" key="1">
    <source>
        <dbReference type="ARBA" id="ARBA00022737"/>
    </source>
</evidence>
<keyword evidence="2 3" id="KW-0040">ANK repeat</keyword>
<dbReference type="InterPro" id="IPR002110">
    <property type="entry name" value="Ankyrin_rpt"/>
</dbReference>
<dbReference type="EMBL" id="CDMY01000257">
    <property type="protein sequence ID" value="CEL97843.1"/>
    <property type="molecule type" value="Genomic_DNA"/>
</dbReference>
<dbReference type="VEuPathDB" id="CryptoDB:Vbra_5094"/>
<accession>A0A0G4ELY3</accession>
<evidence type="ECO:0000313" key="5">
    <source>
        <dbReference type="Proteomes" id="UP000041254"/>
    </source>
</evidence>
<feature type="repeat" description="ANK" evidence="3">
    <location>
        <begin position="64"/>
        <end position="86"/>
    </location>
</feature>
<dbReference type="SMART" id="SM00248">
    <property type="entry name" value="ANK"/>
    <property type="match status" value="5"/>
</dbReference>
<dbReference type="OrthoDB" id="539213at2759"/>
<dbReference type="Pfam" id="PF02493">
    <property type="entry name" value="MORN"/>
    <property type="match status" value="5"/>
</dbReference>
<dbReference type="PhylomeDB" id="A0A0G4ELY3"/>
<dbReference type="PANTHER" id="PTHR24198">
    <property type="entry name" value="ANKYRIN REPEAT AND PROTEIN KINASE DOMAIN-CONTAINING PROTEIN"/>
    <property type="match status" value="1"/>
</dbReference>
<dbReference type="SUPFAM" id="SSF82185">
    <property type="entry name" value="Histone H3 K4-specific methyltransferase SET7/9 N-terminal domain"/>
    <property type="match status" value="1"/>
</dbReference>
<gene>
    <name evidence="4" type="ORF">Vbra_5094</name>
</gene>
<dbReference type="Gene3D" id="2.20.110.10">
    <property type="entry name" value="Histone H3 K4-specific methyltransferase SET7/9 N-terminal domain"/>
    <property type="match status" value="2"/>
</dbReference>
<dbReference type="AlphaFoldDB" id="A0A0G4ELY3"/>
<dbReference type="InterPro" id="IPR036770">
    <property type="entry name" value="Ankyrin_rpt-contain_sf"/>
</dbReference>
<dbReference type="InParanoid" id="A0A0G4ELY3"/>
<keyword evidence="1" id="KW-0677">Repeat</keyword>
<dbReference type="PROSITE" id="PS50088">
    <property type="entry name" value="ANK_REPEAT"/>
    <property type="match status" value="1"/>
</dbReference>
<reference evidence="4 5" key="1">
    <citation type="submission" date="2014-11" db="EMBL/GenBank/DDBJ databases">
        <authorList>
            <person name="Zhu J."/>
            <person name="Qi W."/>
            <person name="Song R."/>
        </authorList>
    </citation>
    <scope>NUCLEOTIDE SEQUENCE [LARGE SCALE GENOMIC DNA]</scope>
</reference>
<sequence>MQADTVRRVDNKALPVISKIKRRNIHAAVGDTPFIVAAQRGHVGIMSVMYESRPDVLQQTDTKIGYTAMHYAAKRGHLAAVNQLLEWDSKLLDAHSSRMGMTPFLTAVTHGKVDVMEAMYAKGGKKLLTQTDARRWTALHRAAYGRHSAAVTQLLEWGGGAFLDIKGRFGRTPWDYANKRDRKIMEKYRRLGKKPGEGVFTFPDGSTWEGQWTGGDLQASGTYKWTDGRMYIGQYNDRGEMHGEGLMELPDGRRYEGKYRHDFKDGWGKLSWPDGRCYEGTWKAGKLYKGTYTTATGESRNNLHLVGKDVSKDDASAKLHIEDTDIFDAVDAGFDADEESVRLLISKDGNHILDKRDESKLKLTPFLRAALRGLVGIMSVMYESKPDVLQQTDTKVSTQPNHIVCCCR</sequence>
<dbReference type="Proteomes" id="UP000041254">
    <property type="component" value="Unassembled WGS sequence"/>
</dbReference>
<dbReference type="InterPro" id="IPR003409">
    <property type="entry name" value="MORN"/>
</dbReference>